<dbReference type="InterPro" id="IPR036397">
    <property type="entry name" value="RNaseH_sf"/>
</dbReference>
<keyword evidence="1" id="KW-0540">Nuclease</keyword>
<name>A0A8S5U3I4_9CAUD</name>
<reference evidence="1" key="1">
    <citation type="journal article" date="2021" name="Proc. Natl. Acad. Sci. U.S.A.">
        <title>A Catalog of Tens of Thousands of Viruses from Human Metagenomes Reveals Hidden Associations with Chronic Diseases.</title>
        <authorList>
            <person name="Tisza M.J."/>
            <person name="Buck C.B."/>
        </authorList>
    </citation>
    <scope>NUCLEOTIDE SEQUENCE</scope>
    <source>
        <strain evidence="1">CtSA812</strain>
    </source>
</reference>
<keyword evidence="1" id="KW-0269">Exonuclease</keyword>
<dbReference type="GO" id="GO:0003676">
    <property type="term" value="F:nucleic acid binding"/>
    <property type="evidence" value="ECO:0007669"/>
    <property type="project" value="InterPro"/>
</dbReference>
<accession>A0A8S5U3I4</accession>
<organism evidence="1">
    <name type="scientific">Siphoviridae sp. ctSA812</name>
    <dbReference type="NCBI Taxonomy" id="2825508"/>
    <lineage>
        <taxon>Viruses</taxon>
        <taxon>Duplodnaviria</taxon>
        <taxon>Heunggongvirae</taxon>
        <taxon>Uroviricota</taxon>
        <taxon>Caudoviricetes</taxon>
    </lineage>
</organism>
<dbReference type="InterPro" id="IPR012337">
    <property type="entry name" value="RNaseH-like_sf"/>
</dbReference>
<keyword evidence="1" id="KW-0378">Hydrolase</keyword>
<protein>
    <submittedName>
        <fullName evidence="1">3'-5' exonuclease</fullName>
    </submittedName>
</protein>
<evidence type="ECO:0000313" key="1">
    <source>
        <dbReference type="EMBL" id="DAF89033.1"/>
    </source>
</evidence>
<sequence length="386" mass="45770">MAGKHELEKFDYLFVDIEWNQTPGTNGLEDREPIQIGVVATDESMNLKKSFSRAMRLSSEEKYNPDTLVLSHSTLKSVMQANSEEIVLRKIKMSFPKYKYVVVWTKDTYELFKRGMDTYGYSMPRHRVIVFQEVLMHIASDGVNQIGFERALKQAGIEYQKNFLHYSKHDANYMYQLFCKCYKEYTRWTNQEICYLSPRTHIIHTGSCRYANRNHLLATNRAAKYVIFQGNRVCKICGCEDEWNRLQWGVSSGVKQNNRAEYLRELPLTDENMSMICNKFRLDYNIASDMVFIRTPFSGWIVHIQNDRVTKLRHENYRQRRDEALKIHKKCFEGYHKQKLPSSRFYDVVSYIKYHDEGMLKRLGDKRSRIDIILDRIREQDAENMA</sequence>
<proteinExistence type="predicted"/>
<dbReference type="GO" id="GO:0004527">
    <property type="term" value="F:exonuclease activity"/>
    <property type="evidence" value="ECO:0007669"/>
    <property type="project" value="UniProtKB-KW"/>
</dbReference>
<dbReference type="EMBL" id="BK016000">
    <property type="protein sequence ID" value="DAF89033.1"/>
    <property type="molecule type" value="Genomic_DNA"/>
</dbReference>
<dbReference type="SUPFAM" id="SSF53098">
    <property type="entry name" value="Ribonuclease H-like"/>
    <property type="match status" value="1"/>
</dbReference>
<dbReference type="Gene3D" id="3.30.420.10">
    <property type="entry name" value="Ribonuclease H-like superfamily/Ribonuclease H"/>
    <property type="match status" value="1"/>
</dbReference>